<feature type="transmembrane region" description="Helical" evidence="1">
    <location>
        <begin position="56"/>
        <end position="80"/>
    </location>
</feature>
<dbReference type="Proteomes" id="UP000799538">
    <property type="component" value="Unassembled WGS sequence"/>
</dbReference>
<dbReference type="OrthoDB" id="444631at2759"/>
<dbReference type="PANTHER" id="PTHR33048:SF47">
    <property type="entry name" value="INTEGRAL MEMBRANE PROTEIN-RELATED"/>
    <property type="match status" value="1"/>
</dbReference>
<keyword evidence="3" id="KW-1185">Reference proteome</keyword>
<dbReference type="EMBL" id="ML992503">
    <property type="protein sequence ID" value="KAF2226039.1"/>
    <property type="molecule type" value="Genomic_DNA"/>
</dbReference>
<feature type="transmembrane region" description="Helical" evidence="1">
    <location>
        <begin position="12"/>
        <end position="36"/>
    </location>
</feature>
<evidence type="ECO:0000313" key="2">
    <source>
        <dbReference type="EMBL" id="KAF2226039.1"/>
    </source>
</evidence>
<gene>
    <name evidence="2" type="ORF">BDZ85DRAFT_74582</name>
</gene>
<organism evidence="2 3">
    <name type="scientific">Elsinoe ampelina</name>
    <dbReference type="NCBI Taxonomy" id="302913"/>
    <lineage>
        <taxon>Eukaryota</taxon>
        <taxon>Fungi</taxon>
        <taxon>Dikarya</taxon>
        <taxon>Ascomycota</taxon>
        <taxon>Pezizomycotina</taxon>
        <taxon>Dothideomycetes</taxon>
        <taxon>Dothideomycetidae</taxon>
        <taxon>Myriangiales</taxon>
        <taxon>Elsinoaceae</taxon>
        <taxon>Elsinoe</taxon>
    </lineage>
</organism>
<dbReference type="PANTHER" id="PTHR33048">
    <property type="entry name" value="PTH11-LIKE INTEGRAL MEMBRANE PROTEIN (AFU_ORTHOLOGUE AFUA_5G11245)"/>
    <property type="match status" value="1"/>
</dbReference>
<keyword evidence="1" id="KW-0812">Transmembrane</keyword>
<dbReference type="AlphaFoldDB" id="A0A6A6GKE5"/>
<reference evidence="3" key="1">
    <citation type="journal article" date="2020" name="Stud. Mycol.">
        <title>101 Dothideomycetes genomes: A test case for predicting lifestyles and emergence of pathogens.</title>
        <authorList>
            <person name="Haridas S."/>
            <person name="Albert R."/>
            <person name="Binder M."/>
            <person name="Bloem J."/>
            <person name="LaButti K."/>
            <person name="Salamov A."/>
            <person name="Andreopoulos B."/>
            <person name="Baker S."/>
            <person name="Barry K."/>
            <person name="Bills G."/>
            <person name="Bluhm B."/>
            <person name="Cannon C."/>
            <person name="Castanera R."/>
            <person name="Culley D."/>
            <person name="Daum C."/>
            <person name="Ezra D."/>
            <person name="Gonzalez J."/>
            <person name="Henrissat B."/>
            <person name="Kuo A."/>
            <person name="Liang C."/>
            <person name="Lipzen A."/>
            <person name="Lutzoni F."/>
            <person name="Magnuson J."/>
            <person name="Mondo S."/>
            <person name="Nolan M."/>
            <person name="Ohm R."/>
            <person name="Pangilinan J."/>
            <person name="Park H.-J."/>
            <person name="Ramirez L."/>
            <person name="Alfaro M."/>
            <person name="Sun H."/>
            <person name="Tritt A."/>
            <person name="Yoshinaga Y."/>
            <person name="Zwiers L.-H."/>
            <person name="Turgeon B."/>
            <person name="Goodwin S."/>
            <person name="Spatafora J."/>
            <person name="Crous P."/>
            <person name="Grigoriev I."/>
        </authorList>
    </citation>
    <scope>NUCLEOTIDE SEQUENCE [LARGE SCALE GENOMIC DNA]</scope>
    <source>
        <strain evidence="3">CECT 20119</strain>
    </source>
</reference>
<keyword evidence="1" id="KW-0472">Membrane</keyword>
<accession>A0A6A6GKE5</accession>
<dbReference type="InterPro" id="IPR052337">
    <property type="entry name" value="SAT4-like"/>
</dbReference>
<protein>
    <submittedName>
        <fullName evidence="2">Uncharacterized protein</fullName>
    </submittedName>
</protein>
<proteinExistence type="predicted"/>
<keyword evidence="1" id="KW-1133">Transmembrane helix</keyword>
<evidence type="ECO:0000313" key="3">
    <source>
        <dbReference type="Proteomes" id="UP000799538"/>
    </source>
</evidence>
<evidence type="ECO:0000256" key="1">
    <source>
        <dbReference type="SAM" id="Phobius"/>
    </source>
</evidence>
<sequence length="163" mass="17797">MVRLYEPNNVWQRWTVIISTIILTLVGIVFVVISLVSCGVGSRSNADCAMNSAYTAVSYTCSLMNTAVDVLFAVMSVLLVTSTSIRRGGLLDRSTARHWNHWGHCIGIKVCRHILGWHGPDQAGTNLVIGRWSMLEAGLTISAASMATLQPLLKKIQGLSINR</sequence>
<name>A0A6A6GKE5_9PEZI</name>